<feature type="region of interest" description="Disordered" evidence="1">
    <location>
        <begin position="162"/>
        <end position="199"/>
    </location>
</feature>
<dbReference type="EMBL" id="LR877152">
    <property type="protein sequence ID" value="CAD2217300.1"/>
    <property type="molecule type" value="Genomic_DNA"/>
</dbReference>
<keyword evidence="2" id="KW-0812">Transmembrane</keyword>
<organism evidence="3 4">
    <name type="scientific">Angomonas deanei</name>
    <dbReference type="NCBI Taxonomy" id="59799"/>
    <lineage>
        <taxon>Eukaryota</taxon>
        <taxon>Discoba</taxon>
        <taxon>Euglenozoa</taxon>
        <taxon>Kinetoplastea</taxon>
        <taxon>Metakinetoplastina</taxon>
        <taxon>Trypanosomatida</taxon>
        <taxon>Trypanosomatidae</taxon>
        <taxon>Strigomonadinae</taxon>
        <taxon>Angomonas</taxon>
    </lineage>
</organism>
<keyword evidence="2" id="KW-0472">Membrane</keyword>
<evidence type="ECO:0000256" key="1">
    <source>
        <dbReference type="SAM" id="MobiDB-lite"/>
    </source>
</evidence>
<sequence length="237" mass="27152">MLVFQCLHWCGPYLFICSMLLFIFMGLLTENSIHDESVHTYKVGKETTKIITNKKKSFTFLVLSAKHGWEVEEKANVCRNAAIFYLIVSILLILFSIFNALVLDVEEVVMEYHKYYQHSRRKHNTSYAGSTIILERRIPFLIALIKRQFQKKQTALRRGGTLFSDSHHHHNRSSLSYNQSGLTSTAETPHSESALDPQQQEFRSNVRGGGLNWRANLRSLNNNNNSNVTKASDVTVS</sequence>
<evidence type="ECO:0000256" key="2">
    <source>
        <dbReference type="SAM" id="Phobius"/>
    </source>
</evidence>
<proteinExistence type="predicted"/>
<dbReference type="VEuPathDB" id="TriTrypDB:ADEAN_000477800"/>
<feature type="transmembrane region" description="Helical" evidence="2">
    <location>
        <begin position="7"/>
        <end position="28"/>
    </location>
</feature>
<feature type="region of interest" description="Disordered" evidence="1">
    <location>
        <begin position="215"/>
        <end position="237"/>
    </location>
</feature>
<dbReference type="AlphaFoldDB" id="A0A7G2CBV8"/>
<evidence type="ECO:0000313" key="4">
    <source>
        <dbReference type="Proteomes" id="UP000515908"/>
    </source>
</evidence>
<gene>
    <name evidence="3" type="ORF">ADEAN_000477800</name>
</gene>
<evidence type="ECO:0000313" key="3">
    <source>
        <dbReference type="EMBL" id="CAD2217300.1"/>
    </source>
</evidence>
<feature type="compositionally biased region" description="Polar residues" evidence="1">
    <location>
        <begin position="228"/>
        <end position="237"/>
    </location>
</feature>
<feature type="transmembrane region" description="Helical" evidence="2">
    <location>
        <begin position="82"/>
        <end position="103"/>
    </location>
</feature>
<keyword evidence="4" id="KW-1185">Reference proteome</keyword>
<protein>
    <submittedName>
        <fullName evidence="3">Uncharacterized protein</fullName>
    </submittedName>
</protein>
<feature type="compositionally biased region" description="Polar residues" evidence="1">
    <location>
        <begin position="173"/>
        <end position="188"/>
    </location>
</feature>
<keyword evidence="2" id="KW-1133">Transmembrane helix</keyword>
<accession>A0A7G2CBV8</accession>
<feature type="compositionally biased region" description="Low complexity" evidence="1">
    <location>
        <begin position="215"/>
        <end position="227"/>
    </location>
</feature>
<reference evidence="3 4" key="1">
    <citation type="submission" date="2020-08" db="EMBL/GenBank/DDBJ databases">
        <authorList>
            <person name="Newling K."/>
            <person name="Davey J."/>
            <person name="Forrester S."/>
        </authorList>
    </citation>
    <scope>NUCLEOTIDE SEQUENCE [LARGE SCALE GENOMIC DNA]</scope>
    <source>
        <strain evidence="4">Crithidia deanei Carvalho (ATCC PRA-265)</strain>
    </source>
</reference>
<dbReference type="Proteomes" id="UP000515908">
    <property type="component" value="Chromosome 08"/>
</dbReference>
<name>A0A7G2CBV8_9TRYP</name>